<name>N4XGC2_COCH4</name>
<evidence type="ECO:0000313" key="2">
    <source>
        <dbReference type="Proteomes" id="UP000012338"/>
    </source>
</evidence>
<dbReference type="Proteomes" id="UP000012338">
    <property type="component" value="Unassembled WGS sequence"/>
</dbReference>
<evidence type="ECO:0000313" key="1">
    <source>
        <dbReference type="EMBL" id="ENI04192.1"/>
    </source>
</evidence>
<sequence>EASKRATHVALILPSFYNAYETSQSYCTVRLPSRGSSFCVGVFVLEWGCMGSEWVVWGNRS</sequence>
<dbReference type="HOGENOM" id="CLU_2928889_0_0_1"/>
<keyword evidence="2" id="KW-1185">Reference proteome</keyword>
<reference evidence="1 2" key="1">
    <citation type="journal article" date="2012" name="PLoS Pathog.">
        <title>Diverse lifestyles and strategies of plant pathogenesis encoded in the genomes of eighteen Dothideomycetes fungi.</title>
        <authorList>
            <person name="Ohm R.A."/>
            <person name="Feau N."/>
            <person name="Henrissat B."/>
            <person name="Schoch C.L."/>
            <person name="Horwitz B.A."/>
            <person name="Barry K.W."/>
            <person name="Condon B.J."/>
            <person name="Copeland A.C."/>
            <person name="Dhillon B."/>
            <person name="Glaser F."/>
            <person name="Hesse C.N."/>
            <person name="Kosti I."/>
            <person name="LaButti K."/>
            <person name="Lindquist E.A."/>
            <person name="Lucas S."/>
            <person name="Salamov A.A."/>
            <person name="Bradshaw R.E."/>
            <person name="Ciuffetti L."/>
            <person name="Hamelin R.C."/>
            <person name="Kema G.H.J."/>
            <person name="Lawrence C."/>
            <person name="Scott J.A."/>
            <person name="Spatafora J.W."/>
            <person name="Turgeon B.G."/>
            <person name="de Wit P.J.G.M."/>
            <person name="Zhong S."/>
            <person name="Goodwin S.B."/>
            <person name="Grigoriev I.V."/>
        </authorList>
    </citation>
    <scope>NUCLEOTIDE SEQUENCE [LARGE SCALE GENOMIC DNA]</scope>
    <source>
        <strain evidence="2">C4 / ATCC 48331 / race T</strain>
    </source>
</reference>
<reference evidence="2" key="2">
    <citation type="journal article" date="2013" name="PLoS Genet.">
        <title>Comparative genome structure, secondary metabolite, and effector coding capacity across Cochliobolus pathogens.</title>
        <authorList>
            <person name="Condon B.J."/>
            <person name="Leng Y."/>
            <person name="Wu D."/>
            <person name="Bushley K.E."/>
            <person name="Ohm R.A."/>
            <person name="Otillar R."/>
            <person name="Martin J."/>
            <person name="Schackwitz W."/>
            <person name="Grimwood J."/>
            <person name="MohdZainudin N."/>
            <person name="Xue C."/>
            <person name="Wang R."/>
            <person name="Manning V.A."/>
            <person name="Dhillon B."/>
            <person name="Tu Z.J."/>
            <person name="Steffenson B.J."/>
            <person name="Salamov A."/>
            <person name="Sun H."/>
            <person name="Lowry S."/>
            <person name="LaButti K."/>
            <person name="Han J."/>
            <person name="Copeland A."/>
            <person name="Lindquist E."/>
            <person name="Barry K."/>
            <person name="Schmutz J."/>
            <person name="Baker S.E."/>
            <person name="Ciuffetti L.M."/>
            <person name="Grigoriev I.V."/>
            <person name="Zhong S."/>
            <person name="Turgeon B.G."/>
        </authorList>
    </citation>
    <scope>NUCLEOTIDE SEQUENCE [LARGE SCALE GENOMIC DNA]</scope>
    <source>
        <strain evidence="2">C4 / ATCC 48331 / race T</strain>
    </source>
</reference>
<dbReference type="EMBL" id="KB733457">
    <property type="protein sequence ID" value="ENI04192.1"/>
    <property type="molecule type" value="Genomic_DNA"/>
</dbReference>
<dbReference type="AlphaFoldDB" id="N4XGC2"/>
<gene>
    <name evidence="1" type="ORF">COCC4DRAFT_32492</name>
</gene>
<feature type="non-terminal residue" evidence="1">
    <location>
        <position position="1"/>
    </location>
</feature>
<protein>
    <submittedName>
        <fullName evidence="1">Uncharacterized protein</fullName>
    </submittedName>
</protein>
<accession>N4XGC2</accession>
<proteinExistence type="predicted"/>
<organism evidence="1 2">
    <name type="scientific">Cochliobolus heterostrophus (strain C4 / ATCC 48331 / race T)</name>
    <name type="common">Southern corn leaf blight fungus</name>
    <name type="synonym">Bipolaris maydis</name>
    <dbReference type="NCBI Taxonomy" id="665024"/>
    <lineage>
        <taxon>Eukaryota</taxon>
        <taxon>Fungi</taxon>
        <taxon>Dikarya</taxon>
        <taxon>Ascomycota</taxon>
        <taxon>Pezizomycotina</taxon>
        <taxon>Dothideomycetes</taxon>
        <taxon>Pleosporomycetidae</taxon>
        <taxon>Pleosporales</taxon>
        <taxon>Pleosporineae</taxon>
        <taxon>Pleosporaceae</taxon>
        <taxon>Bipolaris</taxon>
    </lineage>
</organism>